<dbReference type="Proteomes" id="UP000034710">
    <property type="component" value="Unassembled WGS sequence"/>
</dbReference>
<organism evidence="1 2">
    <name type="scientific">Candidatus Woesebacteria bacterium GW2011_GWA1_38_8</name>
    <dbReference type="NCBI Taxonomy" id="1618547"/>
    <lineage>
        <taxon>Bacteria</taxon>
        <taxon>Candidatus Woeseibacteriota</taxon>
    </lineage>
</organism>
<comment type="caution">
    <text evidence="1">The sequence shown here is derived from an EMBL/GenBank/DDBJ whole genome shotgun (WGS) entry which is preliminary data.</text>
</comment>
<proteinExistence type="predicted"/>
<sequence length="158" mass="17969">MVSQLLTKLRTKDDLDILRGELYLLENSLYQTTNKYDNTIRNDIRNWVSDILLQESKDIDISKYIKDLKNDLQEIPVLTASMNFEPSSSFVETVSTWIKGNVDERIVIDILLNTSTLGGVQLSYRGKYLDLSLRKRISAELENVTLTGINKPGINVGT</sequence>
<evidence type="ECO:0008006" key="3">
    <source>
        <dbReference type="Google" id="ProtNLM"/>
    </source>
</evidence>
<dbReference type="AlphaFoldDB" id="A0A0G0L1B5"/>
<dbReference type="EMBL" id="LBVJ01000057">
    <property type="protein sequence ID" value="KKQ81645.1"/>
    <property type="molecule type" value="Genomic_DNA"/>
</dbReference>
<accession>A0A0G0L1B5</accession>
<reference evidence="1 2" key="1">
    <citation type="journal article" date="2015" name="Nature">
        <title>rRNA introns, odd ribosomes, and small enigmatic genomes across a large radiation of phyla.</title>
        <authorList>
            <person name="Brown C.T."/>
            <person name="Hug L.A."/>
            <person name="Thomas B.C."/>
            <person name="Sharon I."/>
            <person name="Castelle C.J."/>
            <person name="Singh A."/>
            <person name="Wilkins M.J."/>
            <person name="Williams K.H."/>
            <person name="Banfield J.F."/>
        </authorList>
    </citation>
    <scope>NUCLEOTIDE SEQUENCE [LARGE SCALE GENOMIC DNA]</scope>
</reference>
<evidence type="ECO:0000313" key="1">
    <source>
        <dbReference type="EMBL" id="KKQ81645.1"/>
    </source>
</evidence>
<protein>
    <recommendedName>
        <fullName evidence="3">ATP synthase subunit delta</fullName>
    </recommendedName>
</protein>
<evidence type="ECO:0000313" key="2">
    <source>
        <dbReference type="Proteomes" id="UP000034710"/>
    </source>
</evidence>
<gene>
    <name evidence="1" type="ORF">UT06_C0057G0002</name>
</gene>
<name>A0A0G0L1B5_9BACT</name>